<dbReference type="SMART" id="SM00642">
    <property type="entry name" value="Aamy"/>
    <property type="match status" value="1"/>
</dbReference>
<dbReference type="InterPro" id="IPR045857">
    <property type="entry name" value="O16G_dom_2"/>
</dbReference>
<proteinExistence type="inferred from homology"/>
<keyword evidence="3" id="KW-0119">Carbohydrate metabolism</keyword>
<protein>
    <recommendedName>
        <fullName evidence="3">Alpha-amylase</fullName>
        <ecNumber evidence="3">3.2.1.1</ecNumber>
    </recommendedName>
</protein>
<dbReference type="RefSeq" id="WP_380692343.1">
    <property type="nucleotide sequence ID" value="NZ_JBHRYR010000002.1"/>
</dbReference>
<dbReference type="Gene3D" id="2.60.40.1180">
    <property type="entry name" value="Golgi alpha-mannosidase II"/>
    <property type="match status" value="1"/>
</dbReference>
<dbReference type="PANTHER" id="PTHR10357:SF178">
    <property type="entry name" value="OLIGO-1,6-GLUCOSIDASE 3-RELATED"/>
    <property type="match status" value="1"/>
</dbReference>
<dbReference type="Gene3D" id="3.90.400.10">
    <property type="entry name" value="Oligo-1,6-glucosidase, Domain 2"/>
    <property type="match status" value="1"/>
</dbReference>
<comment type="catalytic activity">
    <reaction evidence="3">
        <text>Endohydrolysis of (1-&gt;4)-alpha-D-glucosidic linkages in polysaccharides containing three or more (1-&gt;4)-alpha-linked D-glucose units.</text>
        <dbReference type="EC" id="3.2.1.1"/>
    </reaction>
</comment>
<name>A0ABV7ZSS6_9GAMM</name>
<sequence>MSAQHTPVHAASPERANPKRAWWKEAVVYQIYPRSFMDSNGDGIGDLKGITSKLDYLDDLGVNVLWLCPIFPSPNDDNGYDISDYQGIMAEFGTMEDFDELLAQAHARGIKILLDLVINHSSDEHAWFQESRSSKDNPKRDWYIWRPGKNGGPPNNWESIFTEPAWEYDEQTGEYFLHVFSRKQPDLNWDNLDMRAAVYDMVRWWLDKGVDGFRIDAITHIKKTPGLPDLPNPEGMIAVPSHDHHRNVSGIHEYIADLCDNTFAHYDIMTVGEANGVTVDEAPLWVGEDQHKFNMLFQFEQLKLWGSEADAGLNLPELKRTLTRWQKGLEGKGWNALFLENHDLARIVSTWGDDQGYRYESSTALATLYFLMQGTPFIYQGQELGMTNYPFQHLHEFDDVAVKNLTAKQRAHGWTDHDILHSIKDSARDNSRTPMQWDDSPHAGFTTGTPWLAVNPNHTTINVAQQADDPQSVLNYYKQMIQLRKEHDVLVYGTYDLILDDHPQVYAYTRTLNEQKVWVLCNLSGQNADLGDMGSNSSGTLLLGNYPTAGQNTELRPWEARVMIGSL</sequence>
<evidence type="ECO:0000256" key="1">
    <source>
        <dbReference type="ARBA" id="ARBA00008061"/>
    </source>
</evidence>
<dbReference type="Proteomes" id="UP001595617">
    <property type="component" value="Unassembled WGS sequence"/>
</dbReference>
<dbReference type="EMBL" id="JBHRYR010000002">
    <property type="protein sequence ID" value="MFC3851230.1"/>
    <property type="molecule type" value="Genomic_DNA"/>
</dbReference>
<evidence type="ECO:0000313" key="5">
    <source>
        <dbReference type="EMBL" id="MFC3851230.1"/>
    </source>
</evidence>
<dbReference type="InterPro" id="IPR006047">
    <property type="entry name" value="GH13_cat_dom"/>
</dbReference>
<dbReference type="PANTHER" id="PTHR10357">
    <property type="entry name" value="ALPHA-AMYLASE FAMILY MEMBER"/>
    <property type="match status" value="1"/>
</dbReference>
<keyword evidence="3 5" id="KW-0326">Glycosidase</keyword>
<feature type="domain" description="Glycosyl hydrolase family 13 catalytic" evidence="4">
    <location>
        <begin position="30"/>
        <end position="428"/>
    </location>
</feature>
<evidence type="ECO:0000259" key="4">
    <source>
        <dbReference type="SMART" id="SM00642"/>
    </source>
</evidence>
<keyword evidence="6" id="KW-1185">Reference proteome</keyword>
<comment type="caution">
    <text evidence="5">The sequence shown here is derived from an EMBL/GenBank/DDBJ whole genome shotgun (WGS) entry which is preliminary data.</text>
</comment>
<evidence type="ECO:0000256" key="3">
    <source>
        <dbReference type="RuleBase" id="RU361134"/>
    </source>
</evidence>
<dbReference type="NCBIfam" id="NF008183">
    <property type="entry name" value="PRK10933.1"/>
    <property type="match status" value="1"/>
</dbReference>
<dbReference type="Pfam" id="PF00128">
    <property type="entry name" value="Alpha-amylase"/>
    <property type="match status" value="1"/>
</dbReference>
<dbReference type="SUPFAM" id="SSF51011">
    <property type="entry name" value="Glycosyl hydrolase domain"/>
    <property type="match status" value="1"/>
</dbReference>
<accession>A0ABV7ZSS6</accession>
<dbReference type="PRINTS" id="PR00110">
    <property type="entry name" value="ALPHAAMYLASE"/>
</dbReference>
<keyword evidence="3 5" id="KW-0378">Hydrolase</keyword>
<dbReference type="CDD" id="cd11333">
    <property type="entry name" value="AmyAc_SI_OligoGlu_DGase"/>
    <property type="match status" value="1"/>
</dbReference>
<dbReference type="GO" id="GO:0016798">
    <property type="term" value="F:hydrolase activity, acting on glycosyl bonds"/>
    <property type="evidence" value="ECO:0007669"/>
    <property type="project" value="UniProtKB-KW"/>
</dbReference>
<dbReference type="InterPro" id="IPR017853">
    <property type="entry name" value="GH"/>
</dbReference>
<dbReference type="Gene3D" id="3.20.20.80">
    <property type="entry name" value="Glycosidases"/>
    <property type="match status" value="2"/>
</dbReference>
<gene>
    <name evidence="5" type="ORF">ACFOOG_00175</name>
</gene>
<dbReference type="EC" id="3.2.1.1" evidence="3"/>
<dbReference type="SUPFAM" id="SSF51445">
    <property type="entry name" value="(Trans)glycosidases"/>
    <property type="match status" value="1"/>
</dbReference>
<comment type="similarity">
    <text evidence="1 2">Belongs to the glycosyl hydrolase 13 family.</text>
</comment>
<reference evidence="6" key="1">
    <citation type="journal article" date="2019" name="Int. J. Syst. Evol. Microbiol.">
        <title>The Global Catalogue of Microorganisms (GCM) 10K type strain sequencing project: providing services to taxonomists for standard genome sequencing and annotation.</title>
        <authorList>
            <consortium name="The Broad Institute Genomics Platform"/>
            <consortium name="The Broad Institute Genome Sequencing Center for Infectious Disease"/>
            <person name="Wu L."/>
            <person name="Ma J."/>
        </authorList>
    </citation>
    <scope>NUCLEOTIDE SEQUENCE [LARGE SCALE GENOMIC DNA]</scope>
    <source>
        <strain evidence="6">IBRC 10765</strain>
    </source>
</reference>
<dbReference type="InterPro" id="IPR013780">
    <property type="entry name" value="Glyco_hydro_b"/>
</dbReference>
<organism evidence="5 6">
    <name type="scientific">Saccharospirillum mangrovi</name>
    <dbReference type="NCBI Taxonomy" id="2161747"/>
    <lineage>
        <taxon>Bacteria</taxon>
        <taxon>Pseudomonadati</taxon>
        <taxon>Pseudomonadota</taxon>
        <taxon>Gammaproteobacteria</taxon>
        <taxon>Oceanospirillales</taxon>
        <taxon>Saccharospirillaceae</taxon>
        <taxon>Saccharospirillum</taxon>
    </lineage>
</organism>
<evidence type="ECO:0000256" key="2">
    <source>
        <dbReference type="RuleBase" id="RU003615"/>
    </source>
</evidence>
<evidence type="ECO:0000313" key="6">
    <source>
        <dbReference type="Proteomes" id="UP001595617"/>
    </source>
</evidence>
<dbReference type="InterPro" id="IPR006046">
    <property type="entry name" value="Alpha_amylase"/>
</dbReference>